<dbReference type="EMBL" id="LN907867">
    <property type="protein sequence ID" value="CUU41986.1"/>
    <property type="molecule type" value="Genomic_DNA"/>
</dbReference>
<evidence type="ECO:0000256" key="5">
    <source>
        <dbReference type="HAMAP-Rule" id="MF_00527"/>
    </source>
</evidence>
<sequence length="214" mass="23223">MVKMLRRGNSHMPDMEEYGASSSPGARPGLDARFFARSVHRVAPELIGAVLMIDGVGGVIVEVEAYDHEDPACHGFGGRTERNAAMFGPPGRAYVYRSYGIHWCLNVVCEPEGIASAVLIRAIEPTLGLEAMQARRGLSDPRLLCAGPGRLCQALGITRAHDHARLDTSPFALLPRAAEVPLAVGPRIGITKAADRPWRYGLARSRFLSKPFPR</sequence>
<evidence type="ECO:0000256" key="2">
    <source>
        <dbReference type="ARBA" id="ARBA00022763"/>
    </source>
</evidence>
<evidence type="ECO:0000256" key="4">
    <source>
        <dbReference type="ARBA" id="ARBA00023204"/>
    </source>
</evidence>
<dbReference type="NCBIfam" id="TIGR00567">
    <property type="entry name" value="3mg"/>
    <property type="match status" value="1"/>
</dbReference>
<dbReference type="HAMAP" id="MF_00527">
    <property type="entry name" value="3MGH"/>
    <property type="match status" value="1"/>
</dbReference>
<dbReference type="PANTHER" id="PTHR10429">
    <property type="entry name" value="DNA-3-METHYLADENINE GLYCOSYLASE"/>
    <property type="match status" value="1"/>
</dbReference>
<evidence type="ECO:0000256" key="6">
    <source>
        <dbReference type="SAM" id="MobiDB-lite"/>
    </source>
</evidence>
<organism evidence="7 8">
    <name type="scientific">Blastochloris viridis</name>
    <name type="common">Rhodopseudomonas viridis</name>
    <dbReference type="NCBI Taxonomy" id="1079"/>
    <lineage>
        <taxon>Bacteria</taxon>
        <taxon>Pseudomonadati</taxon>
        <taxon>Pseudomonadota</taxon>
        <taxon>Alphaproteobacteria</taxon>
        <taxon>Hyphomicrobiales</taxon>
        <taxon>Blastochloridaceae</taxon>
        <taxon>Blastochloris</taxon>
    </lineage>
</organism>
<keyword evidence="8" id="KW-1185">Reference proteome</keyword>
<keyword evidence="3 5" id="KW-0378">Hydrolase</keyword>
<dbReference type="GO" id="GO:0003677">
    <property type="term" value="F:DNA binding"/>
    <property type="evidence" value="ECO:0007669"/>
    <property type="project" value="InterPro"/>
</dbReference>
<dbReference type="CDD" id="cd00540">
    <property type="entry name" value="AAG"/>
    <property type="match status" value="1"/>
</dbReference>
<dbReference type="PANTHER" id="PTHR10429:SF0">
    <property type="entry name" value="DNA-3-METHYLADENINE GLYCOSYLASE"/>
    <property type="match status" value="1"/>
</dbReference>
<evidence type="ECO:0000256" key="3">
    <source>
        <dbReference type="ARBA" id="ARBA00022801"/>
    </source>
</evidence>
<dbReference type="InterPro" id="IPR011034">
    <property type="entry name" value="Formyl_transferase-like_C_sf"/>
</dbReference>
<keyword evidence="4 5" id="KW-0234">DNA repair</keyword>
<dbReference type="SUPFAM" id="SSF50486">
    <property type="entry name" value="FMT C-terminal domain-like"/>
    <property type="match status" value="1"/>
</dbReference>
<dbReference type="Proteomes" id="UP000065734">
    <property type="component" value="Chromosome I"/>
</dbReference>
<reference evidence="8" key="1">
    <citation type="journal article" date="2016" name="Genome Announc.">
        <title>Revised genome sequence of the purple photosynthetic bacterium Blastochloris viridis.</title>
        <authorList>
            <person name="Liu L.N."/>
            <person name="Faulkner M."/>
            <person name="Liu X."/>
            <person name="Huang F."/>
            <person name="Darby A.C."/>
            <person name="Hall N."/>
        </authorList>
    </citation>
    <scope>NUCLEOTIDE SEQUENCE [LARGE SCALE GENOMIC DNA]</scope>
    <source>
        <strain evidence="8">ATCC 19567 / DSM 133 / F</strain>
    </source>
</reference>
<dbReference type="NCBIfam" id="NF002003">
    <property type="entry name" value="PRK00802.1-3"/>
    <property type="match status" value="1"/>
</dbReference>
<dbReference type="Gene3D" id="3.10.300.10">
    <property type="entry name" value="Methylpurine-DNA glycosylase (MPG)"/>
    <property type="match status" value="1"/>
</dbReference>
<feature type="region of interest" description="Disordered" evidence="6">
    <location>
        <begin position="1"/>
        <end position="24"/>
    </location>
</feature>
<accession>A0A0S4Q1V9</accession>
<keyword evidence="2 5" id="KW-0227">DNA damage</keyword>
<gene>
    <name evidence="7" type="ORF">BVIRIDIS_09870</name>
</gene>
<dbReference type="FunFam" id="3.10.300.10:FF:000001">
    <property type="entry name" value="Putative 3-methyladenine DNA glycosylase"/>
    <property type="match status" value="1"/>
</dbReference>
<evidence type="ECO:0000256" key="1">
    <source>
        <dbReference type="ARBA" id="ARBA00009232"/>
    </source>
</evidence>
<dbReference type="Pfam" id="PF02245">
    <property type="entry name" value="Pur_DNA_glyco"/>
    <property type="match status" value="1"/>
</dbReference>
<dbReference type="AlphaFoldDB" id="A0A0S4Q1V9"/>
<dbReference type="GO" id="GO:0006284">
    <property type="term" value="P:base-excision repair"/>
    <property type="evidence" value="ECO:0007669"/>
    <property type="project" value="InterPro"/>
</dbReference>
<protein>
    <recommendedName>
        <fullName evidence="5">Putative 3-methyladenine DNA glycosylase</fullName>
        <ecNumber evidence="5">3.2.2.-</ecNumber>
    </recommendedName>
</protein>
<name>A0A0S4Q1V9_BLAVI</name>
<comment type="similarity">
    <text evidence="1 5">Belongs to the DNA glycosylase MPG family.</text>
</comment>
<proteinExistence type="inferred from homology"/>
<dbReference type="PATRIC" id="fig|1079.7.peg.1031"/>
<evidence type="ECO:0000313" key="7">
    <source>
        <dbReference type="EMBL" id="CUU41986.1"/>
    </source>
</evidence>
<dbReference type="InterPro" id="IPR003180">
    <property type="entry name" value="MPG"/>
</dbReference>
<dbReference type="STRING" id="1079.BVIR_1542"/>
<dbReference type="InterPro" id="IPR036995">
    <property type="entry name" value="MPG_sf"/>
</dbReference>
<dbReference type="GO" id="GO:0003905">
    <property type="term" value="F:alkylbase DNA N-glycosylase activity"/>
    <property type="evidence" value="ECO:0007669"/>
    <property type="project" value="InterPro"/>
</dbReference>
<evidence type="ECO:0000313" key="8">
    <source>
        <dbReference type="Proteomes" id="UP000065734"/>
    </source>
</evidence>
<dbReference type="EC" id="3.2.2.-" evidence="5"/>